<dbReference type="InterPro" id="IPR006441">
    <property type="entry name" value="Phage_P2_GpN"/>
</dbReference>
<proteinExistence type="predicted"/>
<dbReference type="Pfam" id="PF05125">
    <property type="entry name" value="Phage_cap_P2"/>
    <property type="match status" value="1"/>
</dbReference>
<dbReference type="EMBL" id="BK014940">
    <property type="protein sequence ID" value="DAD83681.1"/>
    <property type="molecule type" value="Genomic_DNA"/>
</dbReference>
<reference evidence="1" key="1">
    <citation type="journal article" date="2021" name="Proc. Natl. Acad. Sci. U.S.A.">
        <title>A Catalog of Tens of Thousands of Viruses from Human Metagenomes Reveals Hidden Associations with Chronic Diseases.</title>
        <authorList>
            <person name="Tisza M.J."/>
            <person name="Buck C.B."/>
        </authorList>
    </citation>
    <scope>NUCLEOTIDE SEQUENCE</scope>
    <source>
        <strain evidence="1">CtPSW2</strain>
    </source>
</reference>
<organism evidence="1">
    <name type="scientific">Myoviridae sp. ctPSW2</name>
    <dbReference type="NCBI Taxonomy" id="2826648"/>
    <lineage>
        <taxon>Viruses</taxon>
        <taxon>Duplodnaviria</taxon>
        <taxon>Heunggongvirae</taxon>
        <taxon>Uroviricota</taxon>
        <taxon>Caudoviricetes</taxon>
    </lineage>
</organism>
<accession>A0A8S5MMZ0</accession>
<protein>
    <submittedName>
        <fullName evidence="1">Major capsid protein</fullName>
    </submittedName>
</protein>
<evidence type="ECO:0000313" key="1">
    <source>
        <dbReference type="EMBL" id="DAD83681.1"/>
    </source>
</evidence>
<name>A0A8S5MMZ0_9CAUD</name>
<sequence>MNQKKLSLAIAAMISDVAAAQGISKEEVSNSYTISPTAVQTMYDEIAQNTELLQKINLRPKTEKVGEVIGLASGLIGSNTDTTAPDKERKPKPIHNLTGRKYSLEQTNFDAALRYDEIDQWAHLTDFPKHINKKIAESIALSLVTIGMNGTSRAADSNAASNTMLQDVAKGWLQKMREENKSRCIGTTGTSTASVPYGPGATDYKNLDAVVTDALNVMMDERFADRSDFVVLASRRTVGDKYLRIVNKSGDTATEIESGGRLNKERTLGGLPVMYVPNMPQNTLLITPLSNLSIYYQISGERRQIVDNPRKNQLESLQSKNIDFIVEEYGAAVLIENLTYTK</sequence>